<dbReference type="AlphaFoldDB" id="A0A5D0MDG5"/>
<reference evidence="2" key="1">
    <citation type="submission" date="2019-08" db="EMBL/GenBank/DDBJ databases">
        <title>Genomic characterization of a novel candidate phylum (ARYD3) from a high temperature, high salinity tertiary oil reservoir in north central Oklahoma, USA.</title>
        <authorList>
            <person name="Youssef N.H."/>
            <person name="Yadav A."/>
            <person name="Elshahed M.S."/>
        </authorList>
    </citation>
    <scope>NUCLEOTIDE SEQUENCE [LARGE SCALE GENOMIC DNA]</scope>
    <source>
        <strain evidence="2">ARYD3</strain>
    </source>
</reference>
<organism evidence="2 3">
    <name type="scientific">Candidatus Mcinerneyibacterium aminivorans</name>
    <dbReference type="NCBI Taxonomy" id="2703815"/>
    <lineage>
        <taxon>Bacteria</taxon>
        <taxon>Candidatus Macinerneyibacteriota</taxon>
        <taxon>Candidatus Mcinerneyibacteria</taxon>
        <taxon>Candidatus Mcinerneyibacteriales</taxon>
        <taxon>Candidatus Mcinerneyibacteriaceae</taxon>
        <taxon>Candidatus Mcinerneyibacterium</taxon>
    </lineage>
</organism>
<keyword evidence="1" id="KW-0812">Transmembrane</keyword>
<sequence>MNKVFYLIKSAFSNMYHHRKVAFSLVLSLIILISANLFLLMMHNNLQNVLEVFNKNLRIELILKKDINNEDIKKNINNIKNNNLISVEEIVVNDAAENLKNFVNSSEIIEKIYPLLDKNPLPATIAIKINFNKISIENIDRFIDKIDNNTISTIIYPKEWFNKSLKIAKWSEYIAYGLIGLFFVLTYILWIHIFKVSLFSVKKEIEIMEIVGGTKTYIKTPFVIETFIYAVISFLISLGIMKYIYVGADKLFNKILFLTGEQILYAFVLTVLITLLGTEKAIGKFFKK</sequence>
<comment type="caution">
    <text evidence="2">The sequence shown here is derived from an EMBL/GenBank/DDBJ whole genome shotgun (WGS) entry which is preliminary data.</text>
</comment>
<evidence type="ECO:0000313" key="3">
    <source>
        <dbReference type="Proteomes" id="UP000324143"/>
    </source>
</evidence>
<dbReference type="GO" id="GO:0051301">
    <property type="term" value="P:cell division"/>
    <property type="evidence" value="ECO:0007669"/>
    <property type="project" value="InterPro"/>
</dbReference>
<evidence type="ECO:0000313" key="2">
    <source>
        <dbReference type="EMBL" id="TYB30392.1"/>
    </source>
</evidence>
<dbReference type="PANTHER" id="PTHR47755">
    <property type="entry name" value="CELL DIVISION PROTEIN FTSX"/>
    <property type="match status" value="1"/>
</dbReference>
<gene>
    <name evidence="2" type="ORF">FXF47_09655</name>
</gene>
<keyword evidence="1" id="KW-1133">Transmembrane helix</keyword>
<feature type="transmembrane region" description="Helical" evidence="1">
    <location>
        <begin position="263"/>
        <end position="282"/>
    </location>
</feature>
<dbReference type="InterPro" id="IPR004513">
    <property type="entry name" value="FtsX"/>
</dbReference>
<feature type="transmembrane region" description="Helical" evidence="1">
    <location>
        <begin position="222"/>
        <end position="243"/>
    </location>
</feature>
<keyword evidence="1" id="KW-0472">Membrane</keyword>
<keyword evidence="3" id="KW-1185">Reference proteome</keyword>
<accession>A0A5D0MDG5</accession>
<name>A0A5D0MDG5_9BACT</name>
<dbReference type="PANTHER" id="PTHR47755:SF1">
    <property type="entry name" value="CELL DIVISION PROTEIN FTSX"/>
    <property type="match status" value="1"/>
</dbReference>
<evidence type="ECO:0000256" key="1">
    <source>
        <dbReference type="SAM" id="Phobius"/>
    </source>
</evidence>
<dbReference type="Proteomes" id="UP000324143">
    <property type="component" value="Unassembled WGS sequence"/>
</dbReference>
<feature type="transmembrane region" description="Helical" evidence="1">
    <location>
        <begin position="21"/>
        <end position="42"/>
    </location>
</feature>
<dbReference type="GO" id="GO:0016020">
    <property type="term" value="C:membrane"/>
    <property type="evidence" value="ECO:0007669"/>
    <property type="project" value="InterPro"/>
</dbReference>
<proteinExistence type="predicted"/>
<protein>
    <submittedName>
        <fullName evidence="2">FtsX-like permease family protein</fullName>
    </submittedName>
</protein>
<feature type="transmembrane region" description="Helical" evidence="1">
    <location>
        <begin position="173"/>
        <end position="201"/>
    </location>
</feature>
<dbReference type="EMBL" id="VSIX01000139">
    <property type="protein sequence ID" value="TYB30392.1"/>
    <property type="molecule type" value="Genomic_DNA"/>
</dbReference>